<gene>
    <name evidence="1" type="ORF">JKP88DRAFT_323661</name>
</gene>
<name>A0A836CD07_9STRA</name>
<dbReference type="EMBL" id="JAFCMP010000379">
    <property type="protein sequence ID" value="KAG5180608.1"/>
    <property type="molecule type" value="Genomic_DNA"/>
</dbReference>
<dbReference type="Proteomes" id="UP000664859">
    <property type="component" value="Unassembled WGS sequence"/>
</dbReference>
<organism evidence="1 2">
    <name type="scientific">Tribonema minus</name>
    <dbReference type="NCBI Taxonomy" id="303371"/>
    <lineage>
        <taxon>Eukaryota</taxon>
        <taxon>Sar</taxon>
        <taxon>Stramenopiles</taxon>
        <taxon>Ochrophyta</taxon>
        <taxon>PX clade</taxon>
        <taxon>Xanthophyceae</taxon>
        <taxon>Tribonematales</taxon>
        <taxon>Tribonemataceae</taxon>
        <taxon>Tribonema</taxon>
    </lineage>
</organism>
<proteinExistence type="predicted"/>
<sequence>MATSEEAVYSFTDADMWKCSVWETDLEEAHITSRTMMGSLKRVTPTMVDDKQVAELLQNTYHEAGMSAVLEMCKSDKDMLAVSAKEPGCIDTSDPYVAKATAEYNKYAERYSDMTDFLVRGSGYQCETCQVALSSRKMPHNKRTTCPCCGYRKDIRAQLCKPCNNRSSASIEKLRPGDRARRTLVRRYGEATNQAWRLTQLIAGLRQAATLKPFRGGLVRFPACFEHPGLYRVAHRGQDSDGWVVYAGRFTKVEDVKSRLTLRTNQLSGVETLMVTLRDLDKGEDLDIADIPLVPHISWLNTRISSC</sequence>
<dbReference type="AlphaFoldDB" id="A0A836CD07"/>
<evidence type="ECO:0000313" key="2">
    <source>
        <dbReference type="Proteomes" id="UP000664859"/>
    </source>
</evidence>
<keyword evidence="2" id="KW-1185">Reference proteome</keyword>
<reference evidence="1" key="1">
    <citation type="submission" date="2021-02" db="EMBL/GenBank/DDBJ databases">
        <title>First Annotated Genome of the Yellow-green Alga Tribonema minus.</title>
        <authorList>
            <person name="Mahan K.M."/>
        </authorList>
    </citation>
    <scope>NUCLEOTIDE SEQUENCE</scope>
    <source>
        <strain evidence="1">UTEX B ZZ1240</strain>
    </source>
</reference>
<evidence type="ECO:0000313" key="1">
    <source>
        <dbReference type="EMBL" id="KAG5180608.1"/>
    </source>
</evidence>
<protein>
    <submittedName>
        <fullName evidence="1">Uncharacterized protein</fullName>
    </submittedName>
</protein>
<comment type="caution">
    <text evidence="1">The sequence shown here is derived from an EMBL/GenBank/DDBJ whole genome shotgun (WGS) entry which is preliminary data.</text>
</comment>
<accession>A0A836CD07</accession>